<keyword evidence="5" id="KW-1185">Reference proteome</keyword>
<keyword evidence="2" id="KW-0125">Carotenoid biosynthesis</keyword>
<evidence type="ECO:0000256" key="1">
    <source>
        <dbReference type="ARBA" id="ARBA00006599"/>
    </source>
</evidence>
<keyword evidence="3" id="KW-0520">NAD</keyword>
<keyword evidence="4" id="KW-0413">Isomerase</keyword>
<proteinExistence type="inferred from homology"/>
<evidence type="ECO:0000313" key="5">
    <source>
        <dbReference type="Proteomes" id="UP000237968"/>
    </source>
</evidence>
<evidence type="ECO:0000256" key="3">
    <source>
        <dbReference type="ARBA" id="ARBA00023027"/>
    </source>
</evidence>
<dbReference type="PANTHER" id="PTHR39757">
    <property type="match status" value="1"/>
</dbReference>
<gene>
    <name evidence="4" type="primary">crtL</name>
    <name evidence="4" type="ORF">ENSA5_00520</name>
</gene>
<dbReference type="AlphaFoldDB" id="A0A2S9YL11"/>
<dbReference type="EMBL" id="PVNK01000005">
    <property type="protein sequence ID" value="PRQ05732.1"/>
    <property type="molecule type" value="Genomic_DNA"/>
</dbReference>
<evidence type="ECO:0000256" key="2">
    <source>
        <dbReference type="ARBA" id="ARBA00022746"/>
    </source>
</evidence>
<dbReference type="GO" id="GO:0016705">
    <property type="term" value="F:oxidoreductase activity, acting on paired donors, with incorporation or reduction of molecular oxygen"/>
    <property type="evidence" value="ECO:0007669"/>
    <property type="project" value="InterPro"/>
</dbReference>
<dbReference type="Pfam" id="PF05834">
    <property type="entry name" value="Lycopene_cycl"/>
    <property type="match status" value="1"/>
</dbReference>
<reference evidence="4 5" key="1">
    <citation type="submission" date="2018-03" db="EMBL/GenBank/DDBJ databases">
        <title>Draft Genome Sequences of the Obligatory Marine Myxobacteria Enhygromyxa salina SWB005.</title>
        <authorList>
            <person name="Poehlein A."/>
            <person name="Moghaddam J.A."/>
            <person name="Harms H."/>
            <person name="Alanjari M."/>
            <person name="Koenig G.M."/>
            <person name="Daniel R."/>
            <person name="Schaeberle T.F."/>
        </authorList>
    </citation>
    <scope>NUCLEOTIDE SEQUENCE [LARGE SCALE GENOMIC DNA]</scope>
    <source>
        <strain evidence="4 5">SWB005</strain>
    </source>
</reference>
<dbReference type="EC" id="5.5.1.19" evidence="4"/>
<dbReference type="Gene3D" id="3.50.50.60">
    <property type="entry name" value="FAD/NAD(P)-binding domain"/>
    <property type="match status" value="1"/>
</dbReference>
<comment type="similarity">
    <text evidence="1">Belongs to the lycopene cyclase family.</text>
</comment>
<comment type="caution">
    <text evidence="4">The sequence shown here is derived from an EMBL/GenBank/DDBJ whole genome shotgun (WGS) entry which is preliminary data.</text>
</comment>
<dbReference type="InterPro" id="IPR010108">
    <property type="entry name" value="Lycopene_cyclase_b/e"/>
</dbReference>
<dbReference type="InterPro" id="IPR036188">
    <property type="entry name" value="FAD/NAD-bd_sf"/>
</dbReference>
<evidence type="ECO:0000313" key="4">
    <source>
        <dbReference type="EMBL" id="PRQ05732.1"/>
    </source>
</evidence>
<dbReference type="NCBIfam" id="TIGR01790">
    <property type="entry name" value="carotene-cycl"/>
    <property type="match status" value="1"/>
</dbReference>
<protein>
    <submittedName>
        <fullName evidence="4">Lycopene beta cyclase</fullName>
        <ecNumber evidence="4">5.5.1.19</ecNumber>
    </submittedName>
</protein>
<sequence length="423" mass="46868">MPADATQLWIVGAGPAALALADSCVARGVRVGILAPDPRAAWIPNYALWLDDAIELGVEGFLARRWARAEARFAGGPRVLDRGYALLDARRWQLELLARCEAAGVRIETNRLAEISHDDEGVELRCEDTTCLRARLVVDASGHASPFVAREPGGAPYYQVAWGELWAVEGGHPVHREDPMTFMDWTSSGPREAAEELPPTFLYAMPLGDDRLFVEETVLAARLGRAPADYFPALRARLHRRLERSGALTLAGRPQEVERCVIPMGAPLPRGDQRTLAYGGAASMVHPATGYLLTNVLRRRERVADAIARELADWVGPGGPSRRIWQAIWTPEEVRAWRLYSFGLEVIAELDRAGTDRFFAEFFDLPEHCWRGFVSASGPTTELMATMLRYYASTSRPIRGRLSSALLGRRGLRMLRGFAGLER</sequence>
<dbReference type="SUPFAM" id="SSF51905">
    <property type="entry name" value="FAD/NAD(P)-binding domain"/>
    <property type="match status" value="1"/>
</dbReference>
<accession>A0A2S9YL11</accession>
<name>A0A2S9YL11_9BACT</name>
<dbReference type="GO" id="GO:0016860">
    <property type="term" value="F:intramolecular oxidoreductase activity"/>
    <property type="evidence" value="ECO:0007669"/>
    <property type="project" value="UniProtKB-ARBA"/>
</dbReference>
<dbReference type="Proteomes" id="UP000237968">
    <property type="component" value="Unassembled WGS sequence"/>
</dbReference>
<dbReference type="PANTHER" id="PTHR39757:SF5">
    <property type="entry name" value="OS02G0190600 PROTEIN"/>
    <property type="match status" value="1"/>
</dbReference>
<dbReference type="RefSeq" id="WP_181197090.1">
    <property type="nucleotide sequence ID" value="NZ_PVNK01000005.1"/>
</dbReference>
<dbReference type="GO" id="GO:0016117">
    <property type="term" value="P:carotenoid biosynthetic process"/>
    <property type="evidence" value="ECO:0007669"/>
    <property type="project" value="UniProtKB-KW"/>
</dbReference>
<organism evidence="4 5">
    <name type="scientific">Enhygromyxa salina</name>
    <dbReference type="NCBI Taxonomy" id="215803"/>
    <lineage>
        <taxon>Bacteria</taxon>
        <taxon>Pseudomonadati</taxon>
        <taxon>Myxococcota</taxon>
        <taxon>Polyangia</taxon>
        <taxon>Nannocystales</taxon>
        <taxon>Nannocystaceae</taxon>
        <taxon>Enhygromyxa</taxon>
    </lineage>
</organism>